<dbReference type="EMBL" id="MCGQ01000002">
    <property type="protein sequence ID" value="OXZ00311.1"/>
    <property type="molecule type" value="Genomic_DNA"/>
</dbReference>
<dbReference type="InterPro" id="IPR031139">
    <property type="entry name" value="RPGRIP1_fam"/>
</dbReference>
<feature type="compositionally biased region" description="Acidic residues" evidence="2">
    <location>
        <begin position="1425"/>
        <end position="1439"/>
    </location>
</feature>
<comment type="caution">
    <text evidence="3">The sequence shown here is derived from an EMBL/GenBank/DDBJ whole genome shotgun (WGS) entry which is preliminary data.</text>
</comment>
<evidence type="ECO:0000256" key="1">
    <source>
        <dbReference type="SAM" id="Coils"/>
    </source>
</evidence>
<evidence type="ECO:0000313" key="3">
    <source>
        <dbReference type="EMBL" id="OXZ00311.1"/>
    </source>
</evidence>
<dbReference type="SUPFAM" id="SSF52540">
    <property type="entry name" value="P-loop containing nucleoside triphosphate hydrolases"/>
    <property type="match status" value="1"/>
</dbReference>
<dbReference type="RefSeq" id="WP_094214397.1">
    <property type="nucleotide sequence ID" value="NZ_MCGQ01000002.1"/>
</dbReference>
<feature type="region of interest" description="Disordered" evidence="2">
    <location>
        <begin position="452"/>
        <end position="474"/>
    </location>
</feature>
<dbReference type="Pfam" id="PF13558">
    <property type="entry name" value="SbcC_Walker_B"/>
    <property type="match status" value="1"/>
</dbReference>
<proteinExistence type="predicted"/>
<keyword evidence="1" id="KW-0175">Coiled coil</keyword>
<keyword evidence="4" id="KW-1185">Reference proteome</keyword>
<sequence length="1439" mass="158589">MTLIPHSRTADESEVRFKPTRAGVIGLWDYTDEEFVFADGRLVLRGHNGSGKTKALEVLFPLVLDGVLDARRLDPFSGEERTMKSNLLYKGQESAYGYVWMEFARTGPDGEVLEAVTVGIGMRVTKQMATPARFFFVTDGRVGIDFGLLDAASRPLREKALEKLLGKKAILDTAEAYREKIDDRLFGLGRERYSQLVNLLLQLRRPLLAKDLDPVKLSDTLTAGLRPVDDDLILQAARDFENLAEIQALLNALTEADTAVRNFLREYTSYLRAHARDRVDHVTGRIQDTAAQCEKIMEAAEDRRTSERQLASAQQERDSAERQCNELGARLAEYKNHDAIKQQHGLKELRDRVRTERRGIADSERHLNQAQKNLATLRGEAERALQRHDELRKAASRHTHSLMDAARRCGILHDDAALDLGAELHTDLAGRVAARRNELEDVRAHLSAFEDARKDQDREQDHCDAADGELTETERQSAAAAEKLGIARTTASQELDQFIGRWSSGNDIAVLAAADGDVLRAAIGAVGEPEATPLPEVFRSLTDQRRTKALTRVETLKREHGDTADALRSKQDERATVAAEADDAPPPSDLRPANRDERHGAPLWQLVQFADHVPDDHAAAVEGALYAAGLLTAWLHPDPALTDEALHDKVADAYLRALPPAQRPTGRTLADVLVVEDQQLVDAAAVQAVLASIAVRDDALATDDALYGPAVTTGSHFCLGVQIGAHPKEQPEYIGATARAARRRERLRLLEESIATLEAQLAGIEERQRYAQEAYDDFDRARGELPRAQPITEAVREVAVVAEKVAGARRRLTETRKRLDGAIARAHEKNRQLRHAASTARLPTLREELNNVAQAIDDFADAGKALSTCREQADAAERDIASRREIIATQTASCAEQAEALQARKDEFAVQDERLRTQEATLEAPLQEILQQIASSEEQLTSAQKTYGRAKKDAEEQRDRLLKADHALEFGRTALATAVAEQVRTTLTLEPYARPDLLGLLEANAETVWLPHDMWPSPEQAVQALMDRLTSPGTSLTGTEAAQNVVPASVASLISALDEATRGRPITASLLKTVTTKISTAITALEAALLESDQGYLFEWEPAGDIILARVTDSEGPAPVADFARHLAEQLADQSVLLEDKERTVLEDGLLTGLAEQIHDRTVAARDLVKNMDADTRSKPMSSGTTVGINWVISDALTDSQQAVNKLLDKDASGLGPAGLAELRSHLRSQIRAKAAADKKRSYQQVIAEVLDYRAWRKFELRLFRPGMSEEERKKGELLTKAKHSVMSGGEKSASIHLPLFAAAHAQYSSAYPACPRLIALDEAFAGIDEKYRPDLLALTAKFDLDLFMTGYDLWITYPDVPQISHYDMKHDEASHTVSAMLLVWDGEQILDDLEYPGSDDLAAELLGFAPRRHVPAEAGLLADIPEDEPTNDDAEEAE</sequence>
<feature type="region of interest" description="Disordered" evidence="2">
    <location>
        <begin position="1420"/>
        <end position="1439"/>
    </location>
</feature>
<feature type="coiled-coil region" evidence="1">
    <location>
        <begin position="926"/>
        <end position="960"/>
    </location>
</feature>
<feature type="compositionally biased region" description="Basic and acidic residues" evidence="2">
    <location>
        <begin position="559"/>
        <end position="575"/>
    </location>
</feature>
<feature type="compositionally biased region" description="Basic and acidic residues" evidence="2">
    <location>
        <begin position="452"/>
        <end position="465"/>
    </location>
</feature>
<gene>
    <name evidence="3" type="ORF">BEK98_00990</name>
</gene>
<evidence type="ECO:0000256" key="2">
    <source>
        <dbReference type="SAM" id="MobiDB-lite"/>
    </source>
</evidence>
<dbReference type="NCBIfam" id="TIGR02680">
    <property type="entry name" value="TIGR02680 family protein"/>
    <property type="match status" value="1"/>
</dbReference>
<dbReference type="InterPro" id="IPR013496">
    <property type="entry name" value="CHP02680"/>
</dbReference>
<protein>
    <submittedName>
        <fullName evidence="3">TIGR02680 family protein</fullName>
    </submittedName>
</protein>
<dbReference type="InterPro" id="IPR027417">
    <property type="entry name" value="P-loop_NTPase"/>
</dbReference>
<accession>A0A233SXE5</accession>
<feature type="coiled-coil region" evidence="1">
    <location>
        <begin position="296"/>
        <end position="394"/>
    </location>
</feature>
<dbReference type="Proteomes" id="UP000215483">
    <property type="component" value="Unassembled WGS sequence"/>
</dbReference>
<dbReference type="OrthoDB" id="8527901at2"/>
<feature type="region of interest" description="Disordered" evidence="2">
    <location>
        <begin position="559"/>
        <end position="596"/>
    </location>
</feature>
<name>A0A233SXE5_STRDA</name>
<reference evidence="3 4" key="1">
    <citation type="submission" date="2016-07" db="EMBL/GenBank/DDBJ databases">
        <title>Draft genome of Streptomyces diastatochromogenes.</title>
        <authorList>
            <person name="Podduturi R."/>
            <person name="Lukassen M.B."/>
            <person name="Clausen N."/>
            <person name="Nielsen J.L."/>
            <person name="Jorgensen N.O."/>
        </authorList>
    </citation>
    <scope>NUCLEOTIDE SEQUENCE [LARGE SCALE GENOMIC DNA]</scope>
    <source>
        <strain evidence="3 4">DSM 40608</strain>
    </source>
</reference>
<feature type="coiled-coil region" evidence="1">
    <location>
        <begin position="740"/>
        <end position="774"/>
    </location>
</feature>
<evidence type="ECO:0000313" key="4">
    <source>
        <dbReference type="Proteomes" id="UP000215483"/>
    </source>
</evidence>
<dbReference type="PANTHER" id="PTHR14240">
    <property type="entry name" value="RETINITIS PIGMENTOSA GTPASE REGULATOR-INTERACTING PROTEIN"/>
    <property type="match status" value="1"/>
</dbReference>
<dbReference type="SUPFAM" id="SSF57997">
    <property type="entry name" value="Tropomyosin"/>
    <property type="match status" value="1"/>
</dbReference>
<organism evidence="3 4">
    <name type="scientific">Streptomyces diastatochromogenes</name>
    <dbReference type="NCBI Taxonomy" id="42236"/>
    <lineage>
        <taxon>Bacteria</taxon>
        <taxon>Bacillati</taxon>
        <taxon>Actinomycetota</taxon>
        <taxon>Actinomycetes</taxon>
        <taxon>Kitasatosporales</taxon>
        <taxon>Streptomycetaceae</taxon>
        <taxon>Streptomyces</taxon>
    </lineage>
</organism>